<dbReference type="InterPro" id="IPR003961">
    <property type="entry name" value="FN3_dom"/>
</dbReference>
<keyword evidence="1" id="KW-0326">Glycosidase</keyword>
<organism evidence="4 5">
    <name type="scientific">Actinoplanes missouriensis (strain ATCC 14538 / DSM 43046 / CBS 188.64 / JCM 3121 / NBRC 102363 / NCIMB 12654 / NRRL B-3342 / UNCC 431)</name>
    <dbReference type="NCBI Taxonomy" id="512565"/>
    <lineage>
        <taxon>Bacteria</taxon>
        <taxon>Bacillati</taxon>
        <taxon>Actinomycetota</taxon>
        <taxon>Actinomycetes</taxon>
        <taxon>Micromonosporales</taxon>
        <taxon>Micromonosporaceae</taxon>
        <taxon>Actinoplanes</taxon>
    </lineage>
</organism>
<proteinExistence type="predicted"/>
<dbReference type="GO" id="GO:0016798">
    <property type="term" value="F:hydrolase activity, acting on glycosyl bonds"/>
    <property type="evidence" value="ECO:0007669"/>
    <property type="project" value="UniProtKB-KW"/>
</dbReference>
<evidence type="ECO:0000259" key="3">
    <source>
        <dbReference type="PROSITE" id="PS50853"/>
    </source>
</evidence>
<dbReference type="PATRIC" id="fig|512565.3.peg.249"/>
<dbReference type="PROSITE" id="PS50853">
    <property type="entry name" value="FN3"/>
    <property type="match status" value="1"/>
</dbReference>
<dbReference type="KEGG" id="ams:AMIS_2480"/>
<keyword evidence="5" id="KW-1185">Reference proteome</keyword>
<dbReference type="HOGENOM" id="CLU_308974_0_0_11"/>
<gene>
    <name evidence="4" type="ordered locus">AMIS_2480</name>
</gene>
<sequence>MARDWKLPYAAAVAGVQHAATYPAAAIAGRTLVAVGAAPALVAYSAGWDEIAQPLGDGELSVGIRSATGGETALTWDRPSGAPTAPRGLAGWVESRNDLGPVHAGSVASYPNSITYSGQLALTPVTTAVDGCRVYVAISTVGEPPTWAPVFPGALTVDETVVVTGLGSESVRLVVASGVVAAGEHQLVITNVPAVQLQIAVWAMEPVGDPPEEPPPAETAIEAENRLQGVAKSVWDIVGAGSMTIQGYATSTHVPRGQALSLKVHSPAASWNGTVYRLGYYGGAGARPVDTVNGPQTTQPAGTVDPTTLMGSCSNWSINATWTPASTLTPGVYIIKISRNDNAALSSHIGPFVVTDPNRKASIAVRLSDSTWQAYNHAGTNPADLLNGRSIYGTGSATGFDFSQATRARAVSYDRPLVTRQHLPQTSFWNAEYPLIRWLERLGYDVDYLSCAQVDADPSLLLGRDAVISSGHDEYWSAGMRDAHVAAHDHATQASNLVILSGNEAFWRIRWSGDRRTFDCWKDSHDGQLNPTGLYSGTWQDTRSFNPDRRPASLLNGQRFRLNGISSYPMGATAAHASSPLWRSTTVAGLTGSDVWTSPAGIVGFEADEPADMIPSEAPSGLIRLSQITHTVSGMLSDDDGNIYSLSGPYTHAITAYRSPTTGAVVFAAGTVQYAWGLDEVHDRHPGGTLVSPVLQQALTNLLADLGQVPPAYPFPSGLVRPTPAPLASYGFPAIADTTPPSAPTGLQATPGQTQIALTWTAATDNVGVASYDVLRDGTVVATGVTATAYTFTGLASATSYTLAVRARDAAGNIGALASITASTSAPDPTIPGAYATLTQLHDHLGRTPANARQLLLRASRAVDQVILCAIYDPTDPATIAALREAVLEQIAVGLEQGDVTGSGGRKGGGFSFGKISVSPKAAEDRAAKVGDLWSSAWAILQQAGLTGHGPMQR</sequence>
<dbReference type="SUPFAM" id="SSF49265">
    <property type="entry name" value="Fibronectin type III"/>
    <property type="match status" value="1"/>
</dbReference>
<dbReference type="EMBL" id="AP012319">
    <property type="protein sequence ID" value="BAL85468.1"/>
    <property type="molecule type" value="Genomic_DNA"/>
</dbReference>
<dbReference type="RefSeq" id="WP_014440368.1">
    <property type="nucleotide sequence ID" value="NC_017093.1"/>
</dbReference>
<name>I0GXI1_ACTM4</name>
<evidence type="ECO:0000313" key="5">
    <source>
        <dbReference type="Proteomes" id="UP000007882"/>
    </source>
</evidence>
<dbReference type="InterPro" id="IPR036116">
    <property type="entry name" value="FN3_sf"/>
</dbReference>
<accession>I0GXI1</accession>
<keyword evidence="2" id="KW-0624">Polysaccharide degradation</keyword>
<feature type="domain" description="Fibronectin type-III" evidence="3">
    <location>
        <begin position="740"/>
        <end position="828"/>
    </location>
</feature>
<dbReference type="STRING" id="512565.AMIS_2480"/>
<dbReference type="Pfam" id="PF20254">
    <property type="entry name" value="DMFA2_C"/>
    <property type="match status" value="1"/>
</dbReference>
<keyword evidence="2" id="KW-0119">Carbohydrate metabolism</keyword>
<evidence type="ECO:0000313" key="4">
    <source>
        <dbReference type="EMBL" id="BAL85468.1"/>
    </source>
</evidence>
<dbReference type="Pfam" id="PF00041">
    <property type="entry name" value="fn3"/>
    <property type="match status" value="1"/>
</dbReference>
<dbReference type="eggNOG" id="COG1749">
    <property type="taxonomic scope" value="Bacteria"/>
</dbReference>
<reference evidence="4 5" key="1">
    <citation type="submission" date="2012-02" db="EMBL/GenBank/DDBJ databases">
        <title>Complete genome sequence of Actinoplanes missouriensis 431 (= NBRC 102363).</title>
        <authorList>
            <person name="Ohnishi Y."/>
            <person name="Ishikawa J."/>
            <person name="Sekine M."/>
            <person name="Hosoyama A."/>
            <person name="Harada T."/>
            <person name="Narita H."/>
            <person name="Hata T."/>
            <person name="Konno Y."/>
            <person name="Tutikane K."/>
            <person name="Fujita N."/>
            <person name="Horinouchi S."/>
            <person name="Hayakawa M."/>
        </authorList>
    </citation>
    <scope>NUCLEOTIDE SEQUENCE [LARGE SCALE GENOMIC DNA]</scope>
    <source>
        <strain evidence="5">ATCC 14538 / DSM 43046 / CBS 188.64 / JCM 3121 / NBRC 102363 / NCIMB 12654 / NRRL B-3342 / UNCC 431</strain>
    </source>
</reference>
<dbReference type="Proteomes" id="UP000007882">
    <property type="component" value="Chromosome"/>
</dbReference>
<keyword evidence="1" id="KW-0378">Hydrolase</keyword>
<dbReference type="OrthoDB" id="505641at2"/>
<dbReference type="AlphaFoldDB" id="I0GXI1"/>
<protein>
    <recommendedName>
        <fullName evidence="3">Fibronectin type-III domain-containing protein</fullName>
    </recommendedName>
</protein>
<dbReference type="SMART" id="SM00060">
    <property type="entry name" value="FN3"/>
    <property type="match status" value="1"/>
</dbReference>
<dbReference type="InterPro" id="IPR013783">
    <property type="entry name" value="Ig-like_fold"/>
</dbReference>
<evidence type="ECO:0000256" key="2">
    <source>
        <dbReference type="ARBA" id="ARBA00023326"/>
    </source>
</evidence>
<dbReference type="InterPro" id="IPR046540">
    <property type="entry name" value="DMFA2_C"/>
</dbReference>
<evidence type="ECO:0000256" key="1">
    <source>
        <dbReference type="ARBA" id="ARBA00023295"/>
    </source>
</evidence>
<dbReference type="GO" id="GO:0000272">
    <property type="term" value="P:polysaccharide catabolic process"/>
    <property type="evidence" value="ECO:0007669"/>
    <property type="project" value="UniProtKB-KW"/>
</dbReference>
<dbReference type="Gene3D" id="2.60.40.10">
    <property type="entry name" value="Immunoglobulins"/>
    <property type="match status" value="1"/>
</dbReference>
<dbReference type="CDD" id="cd00063">
    <property type="entry name" value="FN3"/>
    <property type="match status" value="1"/>
</dbReference>